<evidence type="ECO:0000313" key="4">
    <source>
        <dbReference type="Proteomes" id="UP000887568"/>
    </source>
</evidence>
<keyword evidence="1" id="KW-1133">Transmembrane helix</keyword>
<reference evidence="3" key="1">
    <citation type="submission" date="2022-11" db="UniProtKB">
        <authorList>
            <consortium name="EnsemblMetazoa"/>
        </authorList>
    </citation>
    <scope>IDENTIFICATION</scope>
</reference>
<feature type="signal peptide" evidence="2">
    <location>
        <begin position="1"/>
        <end position="20"/>
    </location>
</feature>
<evidence type="ECO:0000313" key="3">
    <source>
        <dbReference type="EnsemblMetazoa" id="XP_038073692.1"/>
    </source>
</evidence>
<sequence>MVPFLMQLVVFVALCSFSKAIESKCKDYYDGIAHHVGLSCPLEPSSNAIYCCESTKGHLQSCCIETEWLNQRPNSGLDKSIDDSITPVYLSPYLYLSVPVALILVGLIVGIASKVVRCKTCAANTNSTIATTCTVLEVTGPTCTHGPYQLIDNPPSYPVTPSTRLGRPQLEYNASK</sequence>
<accession>A0A914BE37</accession>
<keyword evidence="2" id="KW-0732">Signal</keyword>
<keyword evidence="1" id="KW-0472">Membrane</keyword>
<keyword evidence="1" id="KW-0812">Transmembrane</keyword>
<evidence type="ECO:0000256" key="1">
    <source>
        <dbReference type="SAM" id="Phobius"/>
    </source>
</evidence>
<keyword evidence="4" id="KW-1185">Reference proteome</keyword>
<feature type="chain" id="PRO_5037064542" evidence="2">
    <location>
        <begin position="21"/>
        <end position="176"/>
    </location>
</feature>
<feature type="transmembrane region" description="Helical" evidence="1">
    <location>
        <begin position="93"/>
        <end position="112"/>
    </location>
</feature>
<protein>
    <submittedName>
        <fullName evidence="3">Uncharacterized protein</fullName>
    </submittedName>
</protein>
<proteinExistence type="predicted"/>
<dbReference type="RefSeq" id="XP_038073692.1">
    <property type="nucleotide sequence ID" value="XM_038217764.1"/>
</dbReference>
<name>A0A914BE37_PATMI</name>
<dbReference type="Proteomes" id="UP000887568">
    <property type="component" value="Unplaced"/>
</dbReference>
<dbReference type="EnsemblMetazoa" id="XM_038217764.1">
    <property type="protein sequence ID" value="XP_038073692.1"/>
    <property type="gene ID" value="LOC119741852"/>
</dbReference>
<evidence type="ECO:0000256" key="2">
    <source>
        <dbReference type="SAM" id="SignalP"/>
    </source>
</evidence>
<dbReference type="GeneID" id="119741852"/>
<dbReference type="AlphaFoldDB" id="A0A914BE37"/>
<organism evidence="3 4">
    <name type="scientific">Patiria miniata</name>
    <name type="common">Bat star</name>
    <name type="synonym">Asterina miniata</name>
    <dbReference type="NCBI Taxonomy" id="46514"/>
    <lineage>
        <taxon>Eukaryota</taxon>
        <taxon>Metazoa</taxon>
        <taxon>Echinodermata</taxon>
        <taxon>Eleutherozoa</taxon>
        <taxon>Asterozoa</taxon>
        <taxon>Asteroidea</taxon>
        <taxon>Valvatacea</taxon>
        <taxon>Valvatida</taxon>
        <taxon>Asterinidae</taxon>
        <taxon>Patiria</taxon>
    </lineage>
</organism>